<keyword evidence="3" id="KW-1185">Reference proteome</keyword>
<dbReference type="EMBL" id="JAAEDI010000016">
    <property type="protein sequence ID" value="MBR0651103.1"/>
    <property type="molecule type" value="Genomic_DNA"/>
</dbReference>
<sequence>MQRRHMLAGAAFGLTAGGLLRAAHAQPRNASWPRALNMGTAAPGGTYALYGPAWGQLVQEATGVNISYRTTQGPNQNIILVQRREVEIGMTTMGVALQAWNGQGAWTQGNKFNDIRALFPMYDTPFHGISLKRSGITQMSQLAGKNIGVGPRGGTPGTYFPLIMDALGYRPAAVRYGSGSDMSGQLQDGLLDAFLFASGVPIPAFSEAETQSEVNFLDYTAEEVAKLTRAFPELSAGTLPASTYRSAGRELRVVGMFNFAIGHKSLPEDLVYEMVKAVLGQNERLKQAIAAGSETLASNASKNSFLPYHPGAARYLREAGQTIPDNLVLA</sequence>
<dbReference type="PANTHER" id="PTHR42941">
    <property type="entry name" value="SLL1037 PROTEIN"/>
    <property type="match status" value="1"/>
</dbReference>
<dbReference type="NCBIfam" id="TIGR02122">
    <property type="entry name" value="TRAP_TAXI"/>
    <property type="match status" value="1"/>
</dbReference>
<accession>A0ABS5EJA0</accession>
<dbReference type="InterPro" id="IPR011852">
    <property type="entry name" value="TRAP_TAXI"/>
</dbReference>
<feature type="chain" id="PRO_5045093717" evidence="1">
    <location>
        <begin position="26"/>
        <end position="330"/>
    </location>
</feature>
<evidence type="ECO:0000256" key="1">
    <source>
        <dbReference type="SAM" id="SignalP"/>
    </source>
</evidence>
<keyword evidence="1" id="KW-0732">Signal</keyword>
<comment type="caution">
    <text evidence="2">The sequence shown here is derived from an EMBL/GenBank/DDBJ whole genome shotgun (WGS) entry which is preliminary data.</text>
</comment>
<feature type="signal peptide" evidence="1">
    <location>
        <begin position="1"/>
        <end position="25"/>
    </location>
</feature>
<evidence type="ECO:0000313" key="2">
    <source>
        <dbReference type="EMBL" id="MBR0651103.1"/>
    </source>
</evidence>
<dbReference type="Gene3D" id="3.40.190.10">
    <property type="entry name" value="Periplasmic binding protein-like II"/>
    <property type="match status" value="2"/>
</dbReference>
<gene>
    <name evidence="2" type="ORF">GXW78_15625</name>
</gene>
<organism evidence="2 3">
    <name type="scientific">Neoroseomonas terrae</name>
    <dbReference type="NCBI Taxonomy" id="424799"/>
    <lineage>
        <taxon>Bacteria</taxon>
        <taxon>Pseudomonadati</taxon>
        <taxon>Pseudomonadota</taxon>
        <taxon>Alphaproteobacteria</taxon>
        <taxon>Acetobacterales</taxon>
        <taxon>Acetobacteraceae</taxon>
        <taxon>Neoroseomonas</taxon>
    </lineage>
</organism>
<protein>
    <submittedName>
        <fullName evidence="2">TAXI family TRAP transporter solute-binding subunit</fullName>
    </submittedName>
</protein>
<dbReference type="SUPFAM" id="SSF53850">
    <property type="entry name" value="Periplasmic binding protein-like II"/>
    <property type="match status" value="1"/>
</dbReference>
<dbReference type="RefSeq" id="WP_211869773.1">
    <property type="nucleotide sequence ID" value="NZ_JAAEDI010000016.1"/>
</dbReference>
<dbReference type="Proteomes" id="UP000698752">
    <property type="component" value="Unassembled WGS sequence"/>
</dbReference>
<name>A0ABS5EJA0_9PROT</name>
<proteinExistence type="predicted"/>
<reference evidence="3" key="1">
    <citation type="journal article" date="2021" name="Syst. Appl. Microbiol.">
        <title>Roseomonas hellenica sp. nov., isolated from roots of wild-growing Alkanna tinctoria.</title>
        <authorList>
            <person name="Rat A."/>
            <person name="Naranjo H.D."/>
            <person name="Lebbe L."/>
            <person name="Cnockaert M."/>
            <person name="Krigas N."/>
            <person name="Grigoriadou K."/>
            <person name="Maloupa E."/>
            <person name="Willems A."/>
        </authorList>
    </citation>
    <scope>NUCLEOTIDE SEQUENCE [LARGE SCALE GENOMIC DNA]</scope>
    <source>
        <strain evidence="3">LMG 31159</strain>
    </source>
</reference>
<dbReference type="Pfam" id="PF16868">
    <property type="entry name" value="NMT1_3"/>
    <property type="match status" value="1"/>
</dbReference>
<dbReference type="PANTHER" id="PTHR42941:SF1">
    <property type="entry name" value="SLL1037 PROTEIN"/>
    <property type="match status" value="1"/>
</dbReference>
<evidence type="ECO:0000313" key="3">
    <source>
        <dbReference type="Proteomes" id="UP000698752"/>
    </source>
</evidence>